<evidence type="ECO:0000256" key="1">
    <source>
        <dbReference type="PROSITE-ProRule" id="PRU00047"/>
    </source>
</evidence>
<dbReference type="InterPro" id="IPR036875">
    <property type="entry name" value="Znf_CCHC_sf"/>
</dbReference>
<evidence type="ECO:0000313" key="4">
    <source>
        <dbReference type="EMBL" id="KFD45961.1"/>
    </source>
</evidence>
<dbReference type="Proteomes" id="UP000030764">
    <property type="component" value="Unassembled WGS sequence"/>
</dbReference>
<dbReference type="SMART" id="SM00343">
    <property type="entry name" value="ZnF_C2HC"/>
    <property type="match status" value="1"/>
</dbReference>
<accession>A0A085LLW5</accession>
<protein>
    <recommendedName>
        <fullName evidence="3">CCHC-type domain-containing protein</fullName>
    </recommendedName>
</protein>
<sequence length="279" mass="30907">MPRTNARINASIEHPEVRPAETLPRGDSSTSYRGPMGELTGDRFFDVRLIPEFDGAAGQSVIEWFEKLELVCRLRGVEDVACVVPLRLTGGAFAVYMELPDQDKQSAVKVKALLSAFAMDPFAAYDEFTMRKLRVREAPDVFLAELRKLASLFGGISEKGLACAFIAGLPESVRQLLRAGTRLEDLSLSQVLARARAVLTEERPVDMGGTCLAGKQTRPKVNAMERRCFACGELNHIAKDCRTRRRYTDQNAQPRPRNRRRRGRGPAIASQQGKGTGEV</sequence>
<name>A0A085LLW5_9BILA</name>
<keyword evidence="5" id="KW-1185">Reference proteome</keyword>
<organism evidence="4 5">
    <name type="scientific">Trichuris suis</name>
    <name type="common">pig whipworm</name>
    <dbReference type="NCBI Taxonomy" id="68888"/>
    <lineage>
        <taxon>Eukaryota</taxon>
        <taxon>Metazoa</taxon>
        <taxon>Ecdysozoa</taxon>
        <taxon>Nematoda</taxon>
        <taxon>Enoplea</taxon>
        <taxon>Dorylaimia</taxon>
        <taxon>Trichinellida</taxon>
        <taxon>Trichuridae</taxon>
        <taxon>Trichuris</taxon>
    </lineage>
</organism>
<dbReference type="InterPro" id="IPR001878">
    <property type="entry name" value="Znf_CCHC"/>
</dbReference>
<gene>
    <name evidence="4" type="ORF">M513_13168</name>
</gene>
<feature type="region of interest" description="Disordered" evidence="2">
    <location>
        <begin position="245"/>
        <end position="279"/>
    </location>
</feature>
<feature type="region of interest" description="Disordered" evidence="2">
    <location>
        <begin position="1"/>
        <end position="35"/>
    </location>
</feature>
<reference evidence="4 5" key="1">
    <citation type="journal article" date="2014" name="Nat. Genet.">
        <title>Genome and transcriptome of the porcine whipworm Trichuris suis.</title>
        <authorList>
            <person name="Jex A.R."/>
            <person name="Nejsum P."/>
            <person name="Schwarz E.M."/>
            <person name="Hu L."/>
            <person name="Young N.D."/>
            <person name="Hall R.S."/>
            <person name="Korhonen P.K."/>
            <person name="Liao S."/>
            <person name="Thamsborg S."/>
            <person name="Xia J."/>
            <person name="Xu P."/>
            <person name="Wang S."/>
            <person name="Scheerlinck J.P."/>
            <person name="Hofmann A."/>
            <person name="Sternberg P.W."/>
            <person name="Wang J."/>
            <person name="Gasser R.B."/>
        </authorList>
    </citation>
    <scope>NUCLEOTIDE SEQUENCE [LARGE SCALE GENOMIC DNA]</scope>
    <source>
        <strain evidence="4">DCEP-RM93M</strain>
    </source>
</reference>
<dbReference type="SUPFAM" id="SSF57756">
    <property type="entry name" value="Retrovirus zinc finger-like domains"/>
    <property type="match status" value="1"/>
</dbReference>
<dbReference type="EMBL" id="KL363407">
    <property type="protein sequence ID" value="KFD45961.1"/>
    <property type="molecule type" value="Genomic_DNA"/>
</dbReference>
<evidence type="ECO:0000256" key="2">
    <source>
        <dbReference type="SAM" id="MobiDB-lite"/>
    </source>
</evidence>
<dbReference type="GO" id="GO:0003676">
    <property type="term" value="F:nucleic acid binding"/>
    <property type="evidence" value="ECO:0007669"/>
    <property type="project" value="InterPro"/>
</dbReference>
<keyword evidence="1" id="KW-0863">Zinc-finger</keyword>
<dbReference type="PROSITE" id="PS50158">
    <property type="entry name" value="ZF_CCHC"/>
    <property type="match status" value="1"/>
</dbReference>
<dbReference type="Gene3D" id="4.10.60.10">
    <property type="entry name" value="Zinc finger, CCHC-type"/>
    <property type="match status" value="1"/>
</dbReference>
<evidence type="ECO:0000313" key="5">
    <source>
        <dbReference type="Proteomes" id="UP000030764"/>
    </source>
</evidence>
<dbReference type="Pfam" id="PF00098">
    <property type="entry name" value="zf-CCHC"/>
    <property type="match status" value="1"/>
</dbReference>
<evidence type="ECO:0000259" key="3">
    <source>
        <dbReference type="PROSITE" id="PS50158"/>
    </source>
</evidence>
<proteinExistence type="predicted"/>
<feature type="domain" description="CCHC-type" evidence="3">
    <location>
        <begin position="226"/>
        <end position="242"/>
    </location>
</feature>
<keyword evidence="1" id="KW-0479">Metal-binding</keyword>
<dbReference type="GO" id="GO:0019899">
    <property type="term" value="F:enzyme binding"/>
    <property type="evidence" value="ECO:0007669"/>
    <property type="project" value="UniProtKB-ARBA"/>
</dbReference>
<keyword evidence="1" id="KW-0862">Zinc</keyword>
<dbReference type="AlphaFoldDB" id="A0A085LLW5"/>
<dbReference type="GO" id="GO:0008270">
    <property type="term" value="F:zinc ion binding"/>
    <property type="evidence" value="ECO:0007669"/>
    <property type="project" value="UniProtKB-KW"/>
</dbReference>